<gene>
    <name evidence="4" type="ORF">OTU49_000235</name>
</gene>
<accession>A0AAW0XLU9</accession>
<evidence type="ECO:0000313" key="5">
    <source>
        <dbReference type="Proteomes" id="UP001445076"/>
    </source>
</evidence>
<evidence type="ECO:0000256" key="1">
    <source>
        <dbReference type="ARBA" id="ARBA00022460"/>
    </source>
</evidence>
<dbReference type="InterPro" id="IPR000618">
    <property type="entry name" value="Insect_cuticle"/>
</dbReference>
<reference evidence="4 5" key="1">
    <citation type="journal article" date="2024" name="BMC Genomics">
        <title>Genome assembly of redclaw crayfish (Cherax quadricarinatus) provides insights into its immune adaptation and hypoxia tolerance.</title>
        <authorList>
            <person name="Liu Z."/>
            <person name="Zheng J."/>
            <person name="Li H."/>
            <person name="Fang K."/>
            <person name="Wang S."/>
            <person name="He J."/>
            <person name="Zhou D."/>
            <person name="Weng S."/>
            <person name="Chi M."/>
            <person name="Gu Z."/>
            <person name="He J."/>
            <person name="Li F."/>
            <person name="Wang M."/>
        </authorList>
    </citation>
    <scope>NUCLEOTIDE SEQUENCE [LARGE SCALE GENOMIC DNA]</scope>
    <source>
        <strain evidence="4">ZL_2023a</strain>
    </source>
</reference>
<name>A0AAW0XLU9_CHEQU</name>
<dbReference type="Proteomes" id="UP001445076">
    <property type="component" value="Unassembled WGS sequence"/>
</dbReference>
<dbReference type="AlphaFoldDB" id="A0AAW0XLU9"/>
<dbReference type="GO" id="GO:0062129">
    <property type="term" value="C:chitin-based extracellular matrix"/>
    <property type="evidence" value="ECO:0007669"/>
    <property type="project" value="TreeGrafter"/>
</dbReference>
<dbReference type="GO" id="GO:0008010">
    <property type="term" value="F:structural constituent of chitin-based larval cuticle"/>
    <property type="evidence" value="ECO:0007669"/>
    <property type="project" value="TreeGrafter"/>
</dbReference>
<feature type="non-terminal residue" evidence="4">
    <location>
        <position position="1"/>
    </location>
</feature>
<dbReference type="PRINTS" id="PR00947">
    <property type="entry name" value="CUTICLE"/>
</dbReference>
<dbReference type="EMBL" id="JARKIK010000019">
    <property type="protein sequence ID" value="KAK8745515.1"/>
    <property type="molecule type" value="Genomic_DNA"/>
</dbReference>
<keyword evidence="3" id="KW-0732">Signal</keyword>
<protein>
    <submittedName>
        <fullName evidence="4">Uncharacterized protein</fullName>
    </submittedName>
</protein>
<keyword evidence="1 2" id="KW-0193">Cuticle</keyword>
<organism evidence="4 5">
    <name type="scientific">Cherax quadricarinatus</name>
    <name type="common">Australian red claw crayfish</name>
    <dbReference type="NCBI Taxonomy" id="27406"/>
    <lineage>
        <taxon>Eukaryota</taxon>
        <taxon>Metazoa</taxon>
        <taxon>Ecdysozoa</taxon>
        <taxon>Arthropoda</taxon>
        <taxon>Crustacea</taxon>
        <taxon>Multicrustacea</taxon>
        <taxon>Malacostraca</taxon>
        <taxon>Eumalacostraca</taxon>
        <taxon>Eucarida</taxon>
        <taxon>Decapoda</taxon>
        <taxon>Pleocyemata</taxon>
        <taxon>Astacidea</taxon>
        <taxon>Parastacoidea</taxon>
        <taxon>Parastacidae</taxon>
        <taxon>Cherax</taxon>
    </lineage>
</organism>
<dbReference type="InterPro" id="IPR050468">
    <property type="entry name" value="Cuticle_Struct_Prot"/>
</dbReference>
<sequence length="153" mass="16883">FRQSESSVPSSVMQSVVLACLAAVAAAAPQFGSQLDRKDYRPIAIIKDNRQDYGDGNFNYDFETENGIVVSAVGTPGSKGQSNIQGSYSFTLPDGTFAEVRYVADELGYRAESPLIPTPHPLPAHALEQIRIAEEQRRQGITWDQYGFRVNRK</sequence>
<dbReference type="PANTHER" id="PTHR10380:SF173">
    <property type="entry name" value="CUTICULAR PROTEIN 47EF, ISOFORM C-RELATED"/>
    <property type="match status" value="1"/>
</dbReference>
<evidence type="ECO:0000256" key="2">
    <source>
        <dbReference type="PROSITE-ProRule" id="PRU00497"/>
    </source>
</evidence>
<dbReference type="InterPro" id="IPR031311">
    <property type="entry name" value="CHIT_BIND_RR_consensus"/>
</dbReference>
<proteinExistence type="predicted"/>
<evidence type="ECO:0000256" key="3">
    <source>
        <dbReference type="SAM" id="SignalP"/>
    </source>
</evidence>
<keyword evidence="5" id="KW-1185">Reference proteome</keyword>
<dbReference type="Pfam" id="PF00379">
    <property type="entry name" value="Chitin_bind_4"/>
    <property type="match status" value="1"/>
</dbReference>
<feature type="chain" id="PRO_5043710281" evidence="3">
    <location>
        <begin position="28"/>
        <end position="153"/>
    </location>
</feature>
<dbReference type="PANTHER" id="PTHR10380">
    <property type="entry name" value="CUTICLE PROTEIN"/>
    <property type="match status" value="1"/>
</dbReference>
<dbReference type="PROSITE" id="PS00233">
    <property type="entry name" value="CHIT_BIND_RR_1"/>
    <property type="match status" value="1"/>
</dbReference>
<dbReference type="PROSITE" id="PS51155">
    <property type="entry name" value="CHIT_BIND_RR_2"/>
    <property type="match status" value="1"/>
</dbReference>
<feature type="signal peptide" evidence="3">
    <location>
        <begin position="1"/>
        <end position="27"/>
    </location>
</feature>
<comment type="caution">
    <text evidence="4">The sequence shown here is derived from an EMBL/GenBank/DDBJ whole genome shotgun (WGS) entry which is preliminary data.</text>
</comment>
<evidence type="ECO:0000313" key="4">
    <source>
        <dbReference type="EMBL" id="KAK8745515.1"/>
    </source>
</evidence>